<protein>
    <submittedName>
        <fullName evidence="2">Uncharacterized protein</fullName>
    </submittedName>
</protein>
<reference evidence="3" key="1">
    <citation type="submission" date="2016-11" db="EMBL/GenBank/DDBJ databases">
        <authorList>
            <person name="Varghese N."/>
            <person name="Submissions S."/>
        </authorList>
    </citation>
    <scope>NUCLEOTIDE SEQUENCE [LARGE SCALE GENOMIC DNA]</scope>
    <source>
        <strain evidence="3">DSM 27989</strain>
    </source>
</reference>
<name>A0A1M6V9E1_9FLAO</name>
<proteinExistence type="predicted"/>
<dbReference type="Proteomes" id="UP000184120">
    <property type="component" value="Unassembled WGS sequence"/>
</dbReference>
<dbReference type="RefSeq" id="WP_143147238.1">
    <property type="nucleotide sequence ID" value="NZ_BMFL01000012.1"/>
</dbReference>
<dbReference type="STRING" id="1434701.SAMN05443634_103235"/>
<gene>
    <name evidence="2" type="ORF">SAMN05443634_103235</name>
</gene>
<keyword evidence="1" id="KW-1133">Transmembrane helix</keyword>
<evidence type="ECO:0000313" key="2">
    <source>
        <dbReference type="EMBL" id="SHK78001.1"/>
    </source>
</evidence>
<accession>A0A1M6V9E1</accession>
<keyword evidence="1" id="KW-0472">Membrane</keyword>
<organism evidence="2 3">
    <name type="scientific">Chishuiella changwenlii</name>
    <dbReference type="NCBI Taxonomy" id="1434701"/>
    <lineage>
        <taxon>Bacteria</taxon>
        <taxon>Pseudomonadati</taxon>
        <taxon>Bacteroidota</taxon>
        <taxon>Flavobacteriia</taxon>
        <taxon>Flavobacteriales</taxon>
        <taxon>Weeksellaceae</taxon>
        <taxon>Chishuiella</taxon>
    </lineage>
</organism>
<dbReference type="AlphaFoldDB" id="A0A1M6V9E1"/>
<evidence type="ECO:0000256" key="1">
    <source>
        <dbReference type="SAM" id="Phobius"/>
    </source>
</evidence>
<feature type="transmembrane region" description="Helical" evidence="1">
    <location>
        <begin position="12"/>
        <end position="29"/>
    </location>
</feature>
<keyword evidence="1" id="KW-0812">Transmembrane</keyword>
<dbReference type="EMBL" id="FRBH01000003">
    <property type="protein sequence ID" value="SHK78001.1"/>
    <property type="molecule type" value="Genomic_DNA"/>
</dbReference>
<evidence type="ECO:0000313" key="3">
    <source>
        <dbReference type="Proteomes" id="UP000184120"/>
    </source>
</evidence>
<dbReference type="OrthoDB" id="919278at2"/>
<sequence length="494" mass="54360">MKNLLPTSSQLFYKIIRGFFMLILFLIISQQTLFSQSRTFINPGLEFGVTASGLAYIDTNFRANANSAVDRGHYSSNPWFTTHANQPGACDLMGSGNCHPIEVWRSGHGEPRVFAAEGINFVELNAIQQSAIYQNIYLRPGDVINYYFRHRARQFTSEQVAIQVYNQNQIHQIQIGTSNIPSSTSSWSINQNSVTLPSTFVAGVYRIAFQGYGGTPSVGNFLDDIRIRISPIIDLKYSNALSSCEGVVNGNGSLFLRINGSVTGTTTVAVELINPRNGNAAANNADINLTPVANSNGTPSVTHVDGTNIYLITIPPGNYDGGTTLGYRNSTNHEDGVRINITPINDDINEPDESFAFEIKPQNTNGATDNFDSTTSPVFSDTFTNITDDYTIKRCGCYDDANTSGNGIDSIVGITLLGRASEKNKDNWPMIRKGAHLVLESNQKGFVINRLFTTQIRNFISHPQEGMILYDRDEKCLKLYDGTSWACYNIPACP</sequence>